<dbReference type="InterPro" id="IPR001810">
    <property type="entry name" value="F-box_dom"/>
</dbReference>
<dbReference type="RefSeq" id="XP_049261450.1">
    <property type="nucleotide sequence ID" value="XM_049409319.1"/>
</dbReference>
<evidence type="ECO:0000313" key="4">
    <source>
        <dbReference type="Proteomes" id="UP000694255"/>
    </source>
</evidence>
<dbReference type="SMART" id="SM00256">
    <property type="entry name" value="FBOX"/>
    <property type="match status" value="1"/>
</dbReference>
<reference evidence="3 4" key="1">
    <citation type="journal article" date="2021" name="DNA Res.">
        <title>Genome analysis of Candida subhashii reveals its hybrid nature and dual mitochondrial genome conformations.</title>
        <authorList>
            <person name="Mixao V."/>
            <person name="Hegedusova E."/>
            <person name="Saus E."/>
            <person name="Pryszcz L.P."/>
            <person name="Cillingova A."/>
            <person name="Nosek J."/>
            <person name="Gabaldon T."/>
        </authorList>
    </citation>
    <scope>NUCLEOTIDE SEQUENCE [LARGE SCALE GENOMIC DNA]</scope>
    <source>
        <strain evidence="3 4">CBS 10753</strain>
    </source>
</reference>
<evidence type="ECO:0000256" key="1">
    <source>
        <dbReference type="SAM" id="Phobius"/>
    </source>
</evidence>
<evidence type="ECO:0000313" key="3">
    <source>
        <dbReference type="EMBL" id="KAG7661217.1"/>
    </source>
</evidence>
<proteinExistence type="predicted"/>
<evidence type="ECO:0000259" key="2">
    <source>
        <dbReference type="PROSITE" id="PS50181"/>
    </source>
</evidence>
<feature type="domain" description="F-box" evidence="2">
    <location>
        <begin position="35"/>
        <end position="80"/>
    </location>
</feature>
<comment type="caution">
    <text evidence="3">The sequence shown here is derived from an EMBL/GenBank/DDBJ whole genome shotgun (WGS) entry which is preliminary data.</text>
</comment>
<keyword evidence="4" id="KW-1185">Reference proteome</keyword>
<keyword evidence="1" id="KW-0812">Transmembrane</keyword>
<feature type="transmembrane region" description="Helical" evidence="1">
    <location>
        <begin position="76"/>
        <end position="99"/>
    </location>
</feature>
<keyword evidence="1" id="KW-1133">Transmembrane helix</keyword>
<dbReference type="Proteomes" id="UP000694255">
    <property type="component" value="Unassembled WGS sequence"/>
</dbReference>
<dbReference type="EMBL" id="JAGSYN010000231">
    <property type="protein sequence ID" value="KAG7661217.1"/>
    <property type="molecule type" value="Genomic_DNA"/>
</dbReference>
<accession>A0A8J5UI52</accession>
<dbReference type="GeneID" id="73472071"/>
<name>A0A8J5UI52_9ASCO</name>
<dbReference type="PROSITE" id="PS50181">
    <property type="entry name" value="FBOX"/>
    <property type="match status" value="1"/>
</dbReference>
<gene>
    <name evidence="3" type="ORF">J8A68_005271</name>
</gene>
<dbReference type="Pfam" id="PF12937">
    <property type="entry name" value="F-box-like"/>
    <property type="match status" value="1"/>
</dbReference>
<feature type="non-terminal residue" evidence="3">
    <location>
        <position position="255"/>
    </location>
</feature>
<keyword evidence="1" id="KW-0472">Membrane</keyword>
<dbReference type="OrthoDB" id="539158at2759"/>
<organism evidence="3 4">
    <name type="scientific">[Candida] subhashii</name>
    <dbReference type="NCBI Taxonomy" id="561895"/>
    <lineage>
        <taxon>Eukaryota</taxon>
        <taxon>Fungi</taxon>
        <taxon>Dikarya</taxon>
        <taxon>Ascomycota</taxon>
        <taxon>Saccharomycotina</taxon>
        <taxon>Pichiomycetes</taxon>
        <taxon>Debaryomycetaceae</taxon>
        <taxon>Spathaspora</taxon>
    </lineage>
</organism>
<sequence length="255" mass="29859">MILLIGISTVMVCTAILWCFRKLKYTSRLAQTKKHLPIVEFPDDILEEIFKYLETDEVIQINMVCKRLNSVADNALWHSIFVSSPLVNYLTVGGPWVYYRRVPELIFMEMLRSGKLKTNLLKRLVFAFSWSFSFDWFQDLVTKLPGCSIAINSVDYILGQKLDNFNATKRGYWWKQLGHLDISFRDHIIDGFPEPNIIKSLRIYSADQDFFDNWLPRMTSLESLFIRLLKNVNVDRKITIKNLDIGYMDDDCDCT</sequence>
<dbReference type="AlphaFoldDB" id="A0A8J5UI52"/>
<protein>
    <recommendedName>
        <fullName evidence="2">F-box domain-containing protein</fullName>
    </recommendedName>
</protein>